<feature type="region of interest" description="Disordered" evidence="1">
    <location>
        <begin position="330"/>
        <end position="357"/>
    </location>
</feature>
<dbReference type="OrthoDB" id="420422at2759"/>
<protein>
    <recommendedName>
        <fullName evidence="4">DNA recombination and repair protein Rad51-like C-terminal domain-containing protein</fullName>
    </recommendedName>
</protein>
<dbReference type="GO" id="GO:0005815">
    <property type="term" value="C:microtubule organizing center"/>
    <property type="evidence" value="ECO:0007669"/>
    <property type="project" value="TreeGrafter"/>
</dbReference>
<name>A0A9W9W0H0_9EURO</name>
<sequence>MAASLGASSLAEVHLEGLDQLLHDLANICSPNESPESGPLGVPILDALLEVFMLKTVRPGELTQRHLQSPAQREENRLDNEEMIFQSADPENDVLPFDPETGQPSNAFFSDSLYRSKKPCPVVEISSSASAAGKSQLLYYLTASMILPHSYENLPIGGKEAAVIWIDADDRFDADRLRVVARGIIHQARQTLDPDALNEDAGGSFDEDLESMLVSSLQHVHVFRPQSSSAVLATLRSLDSYLYDLSRHKSASRPLQMLCIDSATAFFWQDKLRDEIARTEDIGRPRIQVDEERGLNQSFYLSDLYTELVKELKRLQSRFGCGVVYTTTVMTGRPPPNNNSGPAGPYDRVSSRTPSLKPALPTPWGNFPILRLIVHRDAVRPFPPAVTVDDAERDASMRQDVVNQGKFSVWVNAWDREEWPRRVADGVDWHNGGSFAFYVQDVGITIPQPDR</sequence>
<dbReference type="GO" id="GO:0000724">
    <property type="term" value="P:double-strand break repair via homologous recombination"/>
    <property type="evidence" value="ECO:0007669"/>
    <property type="project" value="InterPro"/>
</dbReference>
<keyword evidence="3" id="KW-1185">Reference proteome</keyword>
<dbReference type="PANTHER" id="PTHR46644:SF2">
    <property type="entry name" value="DNA REPAIR PROTEIN XRCC2"/>
    <property type="match status" value="1"/>
</dbReference>
<dbReference type="EMBL" id="JAPZBU010000006">
    <property type="protein sequence ID" value="KAJ5396434.1"/>
    <property type="molecule type" value="Genomic_DNA"/>
</dbReference>
<evidence type="ECO:0000313" key="2">
    <source>
        <dbReference type="EMBL" id="KAJ5396434.1"/>
    </source>
</evidence>
<dbReference type="GO" id="GO:0033063">
    <property type="term" value="C:Rad51B-Rad51C-Rad51D-XRCC2 complex"/>
    <property type="evidence" value="ECO:0007669"/>
    <property type="project" value="InterPro"/>
</dbReference>
<dbReference type="Gene3D" id="3.40.50.300">
    <property type="entry name" value="P-loop containing nucleotide triphosphate hydrolases"/>
    <property type="match status" value="1"/>
</dbReference>
<evidence type="ECO:0000256" key="1">
    <source>
        <dbReference type="SAM" id="MobiDB-lite"/>
    </source>
</evidence>
<dbReference type="GO" id="GO:0042148">
    <property type="term" value="P:DNA strand invasion"/>
    <property type="evidence" value="ECO:0007669"/>
    <property type="project" value="TreeGrafter"/>
</dbReference>
<dbReference type="GO" id="GO:0000400">
    <property type="term" value="F:four-way junction DNA binding"/>
    <property type="evidence" value="ECO:0007669"/>
    <property type="project" value="TreeGrafter"/>
</dbReference>
<dbReference type="AlphaFoldDB" id="A0A9W9W0H0"/>
<accession>A0A9W9W0H0</accession>
<dbReference type="CDD" id="cd19490">
    <property type="entry name" value="XRCC2"/>
    <property type="match status" value="1"/>
</dbReference>
<comment type="caution">
    <text evidence="2">The sequence shown here is derived from an EMBL/GenBank/DDBJ whole genome shotgun (WGS) entry which is preliminary data.</text>
</comment>
<dbReference type="PANTHER" id="PTHR46644">
    <property type="entry name" value="DNA REPAIR PROTEIN XRCC2"/>
    <property type="match status" value="1"/>
</dbReference>
<dbReference type="SUPFAM" id="SSF52540">
    <property type="entry name" value="P-loop containing nucleoside triphosphate hydrolases"/>
    <property type="match status" value="1"/>
</dbReference>
<dbReference type="RefSeq" id="XP_056488486.1">
    <property type="nucleotide sequence ID" value="XM_056629184.1"/>
</dbReference>
<dbReference type="Proteomes" id="UP001147747">
    <property type="component" value="Unassembled WGS sequence"/>
</dbReference>
<evidence type="ECO:0008006" key="4">
    <source>
        <dbReference type="Google" id="ProtNLM"/>
    </source>
</evidence>
<dbReference type="InterPro" id="IPR030547">
    <property type="entry name" value="XRCC2"/>
</dbReference>
<evidence type="ECO:0000313" key="3">
    <source>
        <dbReference type="Proteomes" id="UP001147747"/>
    </source>
</evidence>
<gene>
    <name evidence="2" type="ORF">N7509_004547</name>
</gene>
<reference evidence="2" key="1">
    <citation type="submission" date="2022-12" db="EMBL/GenBank/DDBJ databases">
        <authorList>
            <person name="Petersen C."/>
        </authorList>
    </citation>
    <scope>NUCLEOTIDE SEQUENCE</scope>
    <source>
        <strain evidence="2">IBT 29677</strain>
    </source>
</reference>
<organism evidence="2 3">
    <name type="scientific">Penicillium cosmopolitanum</name>
    <dbReference type="NCBI Taxonomy" id="1131564"/>
    <lineage>
        <taxon>Eukaryota</taxon>
        <taxon>Fungi</taxon>
        <taxon>Dikarya</taxon>
        <taxon>Ascomycota</taxon>
        <taxon>Pezizomycotina</taxon>
        <taxon>Eurotiomycetes</taxon>
        <taxon>Eurotiomycetidae</taxon>
        <taxon>Eurotiales</taxon>
        <taxon>Aspergillaceae</taxon>
        <taxon>Penicillium</taxon>
    </lineage>
</organism>
<proteinExistence type="predicted"/>
<dbReference type="GeneID" id="81368164"/>
<reference evidence="2" key="2">
    <citation type="journal article" date="2023" name="IMA Fungus">
        <title>Comparative genomic study of the Penicillium genus elucidates a diverse pangenome and 15 lateral gene transfer events.</title>
        <authorList>
            <person name="Petersen C."/>
            <person name="Sorensen T."/>
            <person name="Nielsen M.R."/>
            <person name="Sondergaard T.E."/>
            <person name="Sorensen J.L."/>
            <person name="Fitzpatrick D.A."/>
            <person name="Frisvad J.C."/>
            <person name="Nielsen K.L."/>
        </authorList>
    </citation>
    <scope>NUCLEOTIDE SEQUENCE</scope>
    <source>
        <strain evidence="2">IBT 29677</strain>
    </source>
</reference>
<dbReference type="GO" id="GO:0005657">
    <property type="term" value="C:replication fork"/>
    <property type="evidence" value="ECO:0007669"/>
    <property type="project" value="InterPro"/>
</dbReference>
<dbReference type="InterPro" id="IPR027417">
    <property type="entry name" value="P-loop_NTPase"/>
</dbReference>